<reference evidence="1" key="1">
    <citation type="submission" date="2006-12" db="EMBL/GenBank/DDBJ databases">
        <title>Complete sequence of Pyrobaculum islandicum DSM 4184.</title>
        <authorList>
            <person name="Copeland A."/>
            <person name="Lucas S."/>
            <person name="Lapidus A."/>
            <person name="Barry K."/>
            <person name="Detter J.C."/>
            <person name="Glavina del Rio T."/>
            <person name="Dalin E."/>
            <person name="Tice H."/>
            <person name="Pitluck S."/>
            <person name="Meincke L."/>
            <person name="Brettin T."/>
            <person name="Bruce D."/>
            <person name="Han C."/>
            <person name="Tapia R."/>
            <person name="Gilna P."/>
            <person name="Schmutz J."/>
            <person name="Larimer F."/>
            <person name="Land M."/>
            <person name="Hauser L."/>
            <person name="Kyrpides N."/>
            <person name="Mikhailova N."/>
            <person name="Cozen A.E."/>
            <person name="Fitz-Gibbon S.T."/>
            <person name="House C.H."/>
            <person name="Saltikov C."/>
            <person name="Lowe T."/>
            <person name="Richardson P."/>
        </authorList>
    </citation>
    <scope>NUCLEOTIDE SEQUENCE [LARGE SCALE GENOMIC DNA]</scope>
    <source>
        <strain evidence="1">DSM 4184</strain>
    </source>
</reference>
<name>A1RUU7_PYRIL</name>
<evidence type="ECO:0000313" key="2">
    <source>
        <dbReference type="Proteomes" id="UP000002595"/>
    </source>
</evidence>
<dbReference type="eggNOG" id="arCOG00746">
    <property type="taxonomic scope" value="Archaea"/>
</dbReference>
<dbReference type="GeneID" id="52278289"/>
<dbReference type="Proteomes" id="UP000002595">
    <property type="component" value="Chromosome"/>
</dbReference>
<dbReference type="RefSeq" id="WP_011763304.1">
    <property type="nucleotide sequence ID" value="NC_008701.1"/>
</dbReference>
<dbReference type="AlphaFoldDB" id="A1RUU7"/>
<dbReference type="STRING" id="384616.Pisl_1575"/>
<sequence length="54" mass="5909">MLRVRDLLGVSAVSLLRYGIRPDDDVYYAIKVLEKQAPHIARLLKAVVGSNGAS</sequence>
<gene>
    <name evidence="1" type="ordered locus">Pisl_1575</name>
</gene>
<accession>A1RUU7</accession>
<dbReference type="OrthoDB" id="27735at2157"/>
<dbReference type="KEGG" id="pis:Pisl_1575"/>
<keyword evidence="2" id="KW-1185">Reference proteome</keyword>
<proteinExistence type="predicted"/>
<dbReference type="HOGENOM" id="CLU_181231_1_0_2"/>
<organism evidence="1 2">
    <name type="scientific">Pyrobaculum islandicum (strain DSM 4184 / JCM 9189 / GEO3)</name>
    <dbReference type="NCBI Taxonomy" id="384616"/>
    <lineage>
        <taxon>Archaea</taxon>
        <taxon>Thermoproteota</taxon>
        <taxon>Thermoprotei</taxon>
        <taxon>Thermoproteales</taxon>
        <taxon>Thermoproteaceae</taxon>
        <taxon>Pyrobaculum</taxon>
    </lineage>
</organism>
<dbReference type="EMBL" id="CP000504">
    <property type="protein sequence ID" value="ABL88729.1"/>
    <property type="molecule type" value="Genomic_DNA"/>
</dbReference>
<protein>
    <submittedName>
        <fullName evidence="1">PaREP10</fullName>
    </submittedName>
</protein>
<evidence type="ECO:0000313" key="1">
    <source>
        <dbReference type="EMBL" id="ABL88729.1"/>
    </source>
</evidence>